<dbReference type="InterPro" id="IPR045304">
    <property type="entry name" value="LbH_SAT"/>
</dbReference>
<dbReference type="PIRSF" id="PIRSF000441">
    <property type="entry name" value="CysE"/>
    <property type="match status" value="1"/>
</dbReference>
<dbReference type="InterPro" id="IPR005881">
    <property type="entry name" value="Ser_O-AcTrfase"/>
</dbReference>
<name>A0ABU9BHX9_9BURK</name>
<evidence type="ECO:0000313" key="6">
    <source>
        <dbReference type="EMBL" id="MEK8028153.1"/>
    </source>
</evidence>
<comment type="caution">
    <text evidence="6">The sequence shown here is derived from an EMBL/GenBank/DDBJ whole genome shotgun (WGS) entry which is preliminary data.</text>
</comment>
<dbReference type="InterPro" id="IPR018357">
    <property type="entry name" value="Hexapep_transf_CS"/>
</dbReference>
<evidence type="ECO:0000256" key="2">
    <source>
        <dbReference type="ARBA" id="ARBA00022679"/>
    </source>
</evidence>
<keyword evidence="3" id="KW-0677">Repeat</keyword>
<dbReference type="EMBL" id="JBBUTF010000020">
    <property type="protein sequence ID" value="MEK8028153.1"/>
    <property type="molecule type" value="Genomic_DNA"/>
</dbReference>
<evidence type="ECO:0000256" key="3">
    <source>
        <dbReference type="ARBA" id="ARBA00022737"/>
    </source>
</evidence>
<dbReference type="SUPFAM" id="SSF51161">
    <property type="entry name" value="Trimeric LpxA-like enzymes"/>
    <property type="match status" value="1"/>
</dbReference>
<comment type="catalytic activity">
    <reaction evidence="5">
        <text>L-serine + acetyl-CoA = O-acetyl-L-serine + CoA</text>
        <dbReference type="Rhea" id="RHEA:24560"/>
        <dbReference type="ChEBI" id="CHEBI:33384"/>
        <dbReference type="ChEBI" id="CHEBI:57287"/>
        <dbReference type="ChEBI" id="CHEBI:57288"/>
        <dbReference type="ChEBI" id="CHEBI:58340"/>
        <dbReference type="EC" id="2.3.1.30"/>
    </reaction>
</comment>
<reference evidence="6 7" key="1">
    <citation type="submission" date="2024-04" db="EMBL/GenBank/DDBJ databases">
        <title>Novel species of the genus Ideonella isolated from streams.</title>
        <authorList>
            <person name="Lu H."/>
        </authorList>
    </citation>
    <scope>NUCLEOTIDE SEQUENCE [LARGE SCALE GENOMIC DNA]</scope>
    <source>
        <strain evidence="6 7">BYS139W</strain>
    </source>
</reference>
<gene>
    <name evidence="6" type="ORF">AACH11_19500</name>
</gene>
<evidence type="ECO:0000313" key="7">
    <source>
        <dbReference type="Proteomes" id="UP001368500"/>
    </source>
</evidence>
<organism evidence="6 7">
    <name type="scientific">Pseudaquabacterium rugosum</name>
    <dbReference type="NCBI Taxonomy" id="2984194"/>
    <lineage>
        <taxon>Bacteria</taxon>
        <taxon>Pseudomonadati</taxon>
        <taxon>Pseudomonadota</taxon>
        <taxon>Betaproteobacteria</taxon>
        <taxon>Burkholderiales</taxon>
        <taxon>Sphaerotilaceae</taxon>
        <taxon>Pseudaquabacterium</taxon>
    </lineage>
</organism>
<dbReference type="Proteomes" id="UP001368500">
    <property type="component" value="Unassembled WGS sequence"/>
</dbReference>
<evidence type="ECO:0000256" key="4">
    <source>
        <dbReference type="ARBA" id="ARBA00023315"/>
    </source>
</evidence>
<keyword evidence="2 5" id="KW-0808">Transferase</keyword>
<dbReference type="Gene3D" id="2.160.10.10">
    <property type="entry name" value="Hexapeptide repeat proteins"/>
    <property type="match status" value="1"/>
</dbReference>
<dbReference type="EC" id="2.3.1.30" evidence="5"/>
<keyword evidence="7" id="KW-1185">Reference proteome</keyword>
<sequence length="191" mass="20389">MSRDPDFDADLAAYGGWRALAREQSLWAVWLYRAGRRLDRRPPGAARRWLSRLYWPLFRLVETVTGVSLPKGAEIGPGLRIWHFGGIFINESARIGARCVLRQGVTLGNRHPDGPSPWLGDDVEIGAYAQILGGVRVGHGARIGAMAVVLQDVPDGASAVGNPARVIAARGVRPSAAITADGGLPPPESAA</sequence>
<dbReference type="PANTHER" id="PTHR42811">
    <property type="entry name" value="SERINE ACETYLTRANSFERASE"/>
    <property type="match status" value="1"/>
</dbReference>
<evidence type="ECO:0000256" key="1">
    <source>
        <dbReference type="ARBA" id="ARBA00007274"/>
    </source>
</evidence>
<dbReference type="InterPro" id="IPR001451">
    <property type="entry name" value="Hexapep"/>
</dbReference>
<comment type="similarity">
    <text evidence="1 5">Belongs to the transferase hexapeptide repeat family.</text>
</comment>
<dbReference type="PROSITE" id="PS00101">
    <property type="entry name" value="HEXAPEP_TRANSFERASES"/>
    <property type="match status" value="1"/>
</dbReference>
<dbReference type="Pfam" id="PF00132">
    <property type="entry name" value="Hexapep"/>
    <property type="match status" value="1"/>
</dbReference>
<accession>A0ABU9BHX9</accession>
<dbReference type="CDD" id="cd03354">
    <property type="entry name" value="LbH_SAT"/>
    <property type="match status" value="1"/>
</dbReference>
<protein>
    <recommendedName>
        <fullName evidence="5">Serine acetyltransferase</fullName>
        <ecNumber evidence="5">2.3.1.30</ecNumber>
    </recommendedName>
</protein>
<dbReference type="RefSeq" id="WP_341375938.1">
    <property type="nucleotide sequence ID" value="NZ_JBBUTF010000020.1"/>
</dbReference>
<keyword evidence="4 5" id="KW-0012">Acyltransferase</keyword>
<dbReference type="InterPro" id="IPR011004">
    <property type="entry name" value="Trimer_LpxA-like_sf"/>
</dbReference>
<proteinExistence type="inferred from homology"/>
<evidence type="ECO:0000256" key="5">
    <source>
        <dbReference type="PIRNR" id="PIRNR000441"/>
    </source>
</evidence>